<organism evidence="2 3">
    <name type="scientific">Araneus ventricosus</name>
    <name type="common">Orbweaver spider</name>
    <name type="synonym">Epeira ventricosa</name>
    <dbReference type="NCBI Taxonomy" id="182803"/>
    <lineage>
        <taxon>Eukaryota</taxon>
        <taxon>Metazoa</taxon>
        <taxon>Ecdysozoa</taxon>
        <taxon>Arthropoda</taxon>
        <taxon>Chelicerata</taxon>
        <taxon>Arachnida</taxon>
        <taxon>Araneae</taxon>
        <taxon>Araneomorphae</taxon>
        <taxon>Entelegynae</taxon>
        <taxon>Araneoidea</taxon>
        <taxon>Araneidae</taxon>
        <taxon>Araneus</taxon>
    </lineage>
</organism>
<reference evidence="2 3" key="1">
    <citation type="journal article" date="2019" name="Sci. Rep.">
        <title>Orb-weaving spider Araneus ventricosus genome elucidates the spidroin gene catalogue.</title>
        <authorList>
            <person name="Kono N."/>
            <person name="Nakamura H."/>
            <person name="Ohtoshi R."/>
            <person name="Moran D.A.P."/>
            <person name="Shinohara A."/>
            <person name="Yoshida Y."/>
            <person name="Fujiwara M."/>
            <person name="Mori M."/>
            <person name="Tomita M."/>
            <person name="Arakawa K."/>
        </authorList>
    </citation>
    <scope>NUCLEOTIDE SEQUENCE [LARGE SCALE GENOMIC DNA]</scope>
</reference>
<dbReference type="CDD" id="cd22754">
    <property type="entry name" value="OTU_wMelOTU-like"/>
    <property type="match status" value="1"/>
</dbReference>
<dbReference type="Proteomes" id="UP000499080">
    <property type="component" value="Unassembled WGS sequence"/>
</dbReference>
<accession>A0A4Y2T0W6</accession>
<feature type="region of interest" description="Disordered" evidence="1">
    <location>
        <begin position="291"/>
        <end position="313"/>
    </location>
</feature>
<gene>
    <name evidence="2" type="ORF">AVEN_220331_1</name>
</gene>
<evidence type="ECO:0000313" key="3">
    <source>
        <dbReference type="Proteomes" id="UP000499080"/>
    </source>
</evidence>
<feature type="compositionally biased region" description="Basic and acidic residues" evidence="1">
    <location>
        <begin position="291"/>
        <end position="308"/>
    </location>
</feature>
<evidence type="ECO:0000256" key="1">
    <source>
        <dbReference type="SAM" id="MobiDB-lite"/>
    </source>
</evidence>
<dbReference type="OrthoDB" id="8123811at2759"/>
<name>A0A4Y2T0W6_ARAVE</name>
<dbReference type="EMBL" id="BGPR01024991">
    <property type="protein sequence ID" value="GBN93530.1"/>
    <property type="molecule type" value="Genomic_DNA"/>
</dbReference>
<dbReference type="AlphaFoldDB" id="A0A4Y2T0W6"/>
<proteinExistence type="predicted"/>
<comment type="caution">
    <text evidence="2">The sequence shown here is derived from an EMBL/GenBank/DDBJ whole genome shotgun (WGS) entry which is preliminary data.</text>
</comment>
<protein>
    <submittedName>
        <fullName evidence="2">Uncharacterized protein</fullName>
    </submittedName>
</protein>
<sequence length="349" mass="39948">MPDAISATEPVGWSWDNPASTVCSEHFFFETELLRKKLTEGCKIGAAVGEGDSFFDSVAQGLNELRDKGLIAGSRRFNVKSLRESCKQYAQQINQSKKDSWLDNALKGKGRKLHKYIRNIEFTAKDIENTSSGSKIKIIWGRPEIEGKLVCEKYGVNFRIIKLRDGDKGGLHVTKGKVGVGNNIVRLVNFRNQFVPLLSNTEKDTKRSLKVSREEAYGNEIGLSSKNITRSYISTLFQDIEDSRCIQNGPSRIPSEENHKTSRKRRCSIADQDIKAPKRVHIEVNVINKEDREFPSDAQDESRQEELHRKRRCSIPDIDNKAPKRMHMDINVTSNEYLEFFNDLQYEYR</sequence>
<evidence type="ECO:0000313" key="2">
    <source>
        <dbReference type="EMBL" id="GBN93530.1"/>
    </source>
</evidence>
<keyword evidence="3" id="KW-1185">Reference proteome</keyword>